<dbReference type="Pfam" id="PF22725">
    <property type="entry name" value="GFO_IDH_MocA_C3"/>
    <property type="match status" value="1"/>
</dbReference>
<dbReference type="AlphaFoldDB" id="A0A9Y2KYR1"/>
<sequence length="348" mass="38114">MSLRVAIAGYGVAARAHAEAYAAIEEFEIVAVFSPAPETESPLIRAQLGSQVAVFDQYDEMLNAVNPDVVSICTMHDVHAEQAIKAAKAGAHIVLEKPFCTKEADLARLRHAVELAGVTVCAGFHEFHEGQFRAALDLVEQGALGALHLMEVDYLNGIGPWAPQFWWAKRRETGGSSLLVAGCHALQFLMLCKAGIEVTEVTSYANSTRSSEFADVEYDTTQISLMKFEDGSIGKVTSCIDAQQPYTFRATLVGSKGSLIDRRFSSPAPHGEGREKWTEIQARHLDDGDAITGDMYQPMFRAFLDCISQGQPMRYSDFETTMKMHRVLFAADKSAQTGRPVKISEIAC</sequence>
<protein>
    <submittedName>
        <fullName evidence="4">Gfo/Idh/MocA family oxidoreductase</fullName>
    </submittedName>
</protein>
<dbReference type="PANTHER" id="PTHR43818">
    <property type="entry name" value="BCDNA.GH03377"/>
    <property type="match status" value="1"/>
</dbReference>
<dbReference type="GO" id="GO:0016491">
    <property type="term" value="F:oxidoreductase activity"/>
    <property type="evidence" value="ECO:0007669"/>
    <property type="project" value="UniProtKB-KW"/>
</dbReference>
<dbReference type="SUPFAM" id="SSF55347">
    <property type="entry name" value="Glyceraldehyde-3-phosphate dehydrogenase-like, C-terminal domain"/>
    <property type="match status" value="1"/>
</dbReference>
<feature type="domain" description="Gfo/Idh/MocA-like oxidoreductase N-terminal" evidence="2">
    <location>
        <begin position="3"/>
        <end position="123"/>
    </location>
</feature>
<dbReference type="RefSeq" id="WP_270920357.1">
    <property type="nucleotide sequence ID" value="NZ_CP127247.1"/>
</dbReference>
<evidence type="ECO:0000259" key="3">
    <source>
        <dbReference type="Pfam" id="PF22725"/>
    </source>
</evidence>
<dbReference type="Gene3D" id="3.40.50.720">
    <property type="entry name" value="NAD(P)-binding Rossmann-like Domain"/>
    <property type="match status" value="1"/>
</dbReference>
<evidence type="ECO:0000313" key="4">
    <source>
        <dbReference type="EMBL" id="WIY24760.1"/>
    </source>
</evidence>
<dbReference type="Pfam" id="PF01408">
    <property type="entry name" value="GFO_IDH_MocA"/>
    <property type="match status" value="1"/>
</dbReference>
<dbReference type="InterPro" id="IPR050463">
    <property type="entry name" value="Gfo/Idh/MocA_oxidrdct_glycsds"/>
</dbReference>
<dbReference type="SUPFAM" id="SSF51735">
    <property type="entry name" value="NAD(P)-binding Rossmann-fold domains"/>
    <property type="match status" value="1"/>
</dbReference>
<dbReference type="EMBL" id="CP127247">
    <property type="protein sequence ID" value="WIY24760.1"/>
    <property type="molecule type" value="Genomic_DNA"/>
</dbReference>
<keyword evidence="1" id="KW-0560">Oxidoreductase</keyword>
<evidence type="ECO:0000256" key="1">
    <source>
        <dbReference type="ARBA" id="ARBA00023002"/>
    </source>
</evidence>
<feature type="domain" description="GFO/IDH/MocA-like oxidoreductase" evidence="3">
    <location>
        <begin position="132"/>
        <end position="259"/>
    </location>
</feature>
<proteinExistence type="predicted"/>
<reference evidence="4 5" key="1">
    <citation type="submission" date="2023-06" db="EMBL/GenBank/DDBJ databases">
        <title>Parasedimentitalea psychrophila sp. nov., a psychrophilic bacterium isolated from deep-sea sediment.</title>
        <authorList>
            <person name="Li A."/>
        </authorList>
    </citation>
    <scope>NUCLEOTIDE SEQUENCE [LARGE SCALE GENOMIC DNA]</scope>
    <source>
        <strain evidence="4 5">QS115</strain>
    </source>
</reference>
<dbReference type="PANTHER" id="PTHR43818:SF11">
    <property type="entry name" value="BCDNA.GH03377"/>
    <property type="match status" value="1"/>
</dbReference>
<dbReference type="InterPro" id="IPR036291">
    <property type="entry name" value="NAD(P)-bd_dom_sf"/>
</dbReference>
<organism evidence="4 5">
    <name type="scientific">Parasedimentitalea psychrophila</name>
    <dbReference type="NCBI Taxonomy" id="2997337"/>
    <lineage>
        <taxon>Bacteria</taxon>
        <taxon>Pseudomonadati</taxon>
        <taxon>Pseudomonadota</taxon>
        <taxon>Alphaproteobacteria</taxon>
        <taxon>Rhodobacterales</taxon>
        <taxon>Paracoccaceae</taxon>
        <taxon>Parasedimentitalea</taxon>
    </lineage>
</organism>
<evidence type="ECO:0000313" key="5">
    <source>
        <dbReference type="Proteomes" id="UP001238334"/>
    </source>
</evidence>
<dbReference type="GO" id="GO:0000166">
    <property type="term" value="F:nucleotide binding"/>
    <property type="evidence" value="ECO:0007669"/>
    <property type="project" value="InterPro"/>
</dbReference>
<gene>
    <name evidence="4" type="ORF">QPJ95_19950</name>
</gene>
<name>A0A9Y2KYR1_9RHOB</name>
<dbReference type="KEGG" id="ppso:QPJ95_19950"/>
<dbReference type="InterPro" id="IPR055170">
    <property type="entry name" value="GFO_IDH_MocA-like_dom"/>
</dbReference>
<evidence type="ECO:0000259" key="2">
    <source>
        <dbReference type="Pfam" id="PF01408"/>
    </source>
</evidence>
<accession>A0A9Y2KYR1</accession>
<keyword evidence="5" id="KW-1185">Reference proteome</keyword>
<dbReference type="InterPro" id="IPR000683">
    <property type="entry name" value="Gfo/Idh/MocA-like_OxRdtase_N"/>
</dbReference>
<dbReference type="Gene3D" id="3.30.360.10">
    <property type="entry name" value="Dihydrodipicolinate Reductase, domain 2"/>
    <property type="match status" value="1"/>
</dbReference>
<dbReference type="Proteomes" id="UP001238334">
    <property type="component" value="Chromosome"/>
</dbReference>